<evidence type="ECO:0000259" key="2">
    <source>
        <dbReference type="Pfam" id="PF03779"/>
    </source>
</evidence>
<gene>
    <name evidence="3" type="ORF">CAL65_04655</name>
</gene>
<reference evidence="4" key="1">
    <citation type="submission" date="2017-05" db="EMBL/GenBank/DDBJ databases">
        <authorList>
            <person name="Sharma S."/>
            <person name="Sidhu C."/>
            <person name="Pinnaka A.K."/>
        </authorList>
    </citation>
    <scope>NUCLEOTIDE SEQUENCE [LARGE SCALE GENOMIC DNA]</scope>
    <source>
        <strain evidence="4">AK93</strain>
    </source>
</reference>
<keyword evidence="4" id="KW-1185">Reference proteome</keyword>
<sequence>MGMRWQDWMNPLVGLWLVVAPYILAYEDGYGGVSAWNSYVVGAALIAIPLLGLVRPLPRREWIVLLLGIWLLISPLVLGFFGLVFATSNTMLCGLVVTIDGAARVRAIGKGPRGA</sequence>
<keyword evidence="1" id="KW-0472">Membrane</keyword>
<dbReference type="InterPro" id="IPR005530">
    <property type="entry name" value="SPW"/>
</dbReference>
<dbReference type="OrthoDB" id="9814124at2"/>
<evidence type="ECO:0000313" key="3">
    <source>
        <dbReference type="EMBL" id="RFA38629.1"/>
    </source>
</evidence>
<protein>
    <recommendedName>
        <fullName evidence="2">SPW repeat-containing integral membrane domain-containing protein</fullName>
    </recommendedName>
</protein>
<feature type="domain" description="SPW repeat-containing integral membrane" evidence="2">
    <location>
        <begin position="5"/>
        <end position="99"/>
    </location>
</feature>
<evidence type="ECO:0000256" key="1">
    <source>
        <dbReference type="SAM" id="Phobius"/>
    </source>
</evidence>
<organism evidence="3 4">
    <name type="scientific">Alkalilimnicola ehrlichii</name>
    <dbReference type="NCBI Taxonomy" id="351052"/>
    <lineage>
        <taxon>Bacteria</taxon>
        <taxon>Pseudomonadati</taxon>
        <taxon>Pseudomonadota</taxon>
        <taxon>Gammaproteobacteria</taxon>
        <taxon>Chromatiales</taxon>
        <taxon>Ectothiorhodospiraceae</taxon>
        <taxon>Alkalilimnicola</taxon>
    </lineage>
</organism>
<evidence type="ECO:0000313" key="4">
    <source>
        <dbReference type="Proteomes" id="UP000256763"/>
    </source>
</evidence>
<feature type="transmembrane region" description="Helical" evidence="1">
    <location>
        <begin position="35"/>
        <end position="54"/>
    </location>
</feature>
<dbReference type="EMBL" id="NFZW01000003">
    <property type="protein sequence ID" value="RFA38629.1"/>
    <property type="molecule type" value="Genomic_DNA"/>
</dbReference>
<dbReference type="Proteomes" id="UP000256763">
    <property type="component" value="Unassembled WGS sequence"/>
</dbReference>
<keyword evidence="1" id="KW-1133">Transmembrane helix</keyword>
<dbReference type="Pfam" id="PF03779">
    <property type="entry name" value="SPW"/>
    <property type="match status" value="1"/>
</dbReference>
<dbReference type="RefSeq" id="WP_116302357.1">
    <property type="nucleotide sequence ID" value="NZ_NFZV01000010.1"/>
</dbReference>
<proteinExistence type="predicted"/>
<accession>A0A3E0WZV7</accession>
<feature type="transmembrane region" description="Helical" evidence="1">
    <location>
        <begin position="63"/>
        <end position="86"/>
    </location>
</feature>
<dbReference type="AlphaFoldDB" id="A0A3E0WZV7"/>
<keyword evidence="1" id="KW-0812">Transmembrane</keyword>
<name>A0A3E0WZV7_9GAMM</name>
<comment type="caution">
    <text evidence="3">The sequence shown here is derived from an EMBL/GenBank/DDBJ whole genome shotgun (WGS) entry which is preliminary data.</text>
</comment>